<protein>
    <submittedName>
        <fullName evidence="4">TetR/AcrR family transcriptional regulator</fullName>
    </submittedName>
</protein>
<dbReference type="InterPro" id="IPR036271">
    <property type="entry name" value="Tet_transcr_reg_TetR-rel_C_sf"/>
</dbReference>
<name>A0A327MJC4_PSEFL</name>
<dbReference type="InterPro" id="IPR009057">
    <property type="entry name" value="Homeodomain-like_sf"/>
</dbReference>
<dbReference type="SUPFAM" id="SSF46689">
    <property type="entry name" value="Homeodomain-like"/>
    <property type="match status" value="1"/>
</dbReference>
<evidence type="ECO:0000256" key="1">
    <source>
        <dbReference type="ARBA" id="ARBA00023125"/>
    </source>
</evidence>
<comment type="caution">
    <text evidence="4">The sequence shown here is derived from an EMBL/GenBank/DDBJ whole genome shotgun (WGS) entry which is preliminary data.</text>
</comment>
<reference evidence="4 5" key="1">
    <citation type="submission" date="2018-06" db="EMBL/GenBank/DDBJ databases">
        <authorList>
            <person name="Zhirakovskaya E."/>
        </authorList>
    </citation>
    <scope>NUCLEOTIDE SEQUENCE [LARGE SCALE GENOMIC DNA]</scope>
    <source>
        <strain evidence="4 5">LY3</strain>
    </source>
</reference>
<dbReference type="RefSeq" id="WP_111288683.1">
    <property type="nucleotide sequence ID" value="NZ_QLIN01000019.1"/>
</dbReference>
<dbReference type="GO" id="GO:0045892">
    <property type="term" value="P:negative regulation of DNA-templated transcription"/>
    <property type="evidence" value="ECO:0007669"/>
    <property type="project" value="InterPro"/>
</dbReference>
<dbReference type="Pfam" id="PF08362">
    <property type="entry name" value="TetR_C_3"/>
    <property type="match status" value="1"/>
</dbReference>
<sequence>MTIASTATGGQYSALDLPLKPSVTRIRQRNQHLILKAASEEFSATGFDATQTRDIAARAGVPKANLYYYFQSKENLYAQVLLSFVEPLLKASAALRESDDPVVGLQAYIHARIRIIEENPLSSKVFSHELLLGGKHLPEECKNLLQAEAQRNVDCLRSWIDRGLLVPADPEHLMLFIWSATRTYTNLGWQMSLITGTQKPNDADYKCAAATITRMVLNGVVPKIGNGFKATAFIT</sequence>
<dbReference type="PROSITE" id="PS50977">
    <property type="entry name" value="HTH_TETR_2"/>
    <property type="match status" value="1"/>
</dbReference>
<dbReference type="Pfam" id="PF00440">
    <property type="entry name" value="TetR_N"/>
    <property type="match status" value="1"/>
</dbReference>
<dbReference type="GO" id="GO:0003677">
    <property type="term" value="F:DNA binding"/>
    <property type="evidence" value="ECO:0007669"/>
    <property type="project" value="UniProtKB-UniRule"/>
</dbReference>
<organism evidence="4 5">
    <name type="scientific">Pseudomonas fluorescens</name>
    <dbReference type="NCBI Taxonomy" id="294"/>
    <lineage>
        <taxon>Bacteria</taxon>
        <taxon>Pseudomonadati</taxon>
        <taxon>Pseudomonadota</taxon>
        <taxon>Gammaproteobacteria</taxon>
        <taxon>Pseudomonadales</taxon>
        <taxon>Pseudomonadaceae</taxon>
        <taxon>Pseudomonas</taxon>
    </lineage>
</organism>
<gene>
    <name evidence="4" type="ORF">DOZ80_28840</name>
</gene>
<keyword evidence="1 2" id="KW-0238">DNA-binding</keyword>
<evidence type="ECO:0000313" key="4">
    <source>
        <dbReference type="EMBL" id="RAI63110.1"/>
    </source>
</evidence>
<dbReference type="Proteomes" id="UP000249493">
    <property type="component" value="Unassembled WGS sequence"/>
</dbReference>
<evidence type="ECO:0000259" key="3">
    <source>
        <dbReference type="PROSITE" id="PS50977"/>
    </source>
</evidence>
<dbReference type="Gene3D" id="1.10.357.10">
    <property type="entry name" value="Tetracycline Repressor, domain 2"/>
    <property type="match status" value="1"/>
</dbReference>
<dbReference type="EMBL" id="QLIN01000019">
    <property type="protein sequence ID" value="RAI63110.1"/>
    <property type="molecule type" value="Genomic_DNA"/>
</dbReference>
<dbReference type="Gene3D" id="1.10.10.60">
    <property type="entry name" value="Homeodomain-like"/>
    <property type="match status" value="1"/>
</dbReference>
<dbReference type="PANTHER" id="PTHR30328">
    <property type="entry name" value="TRANSCRIPTIONAL REPRESSOR"/>
    <property type="match status" value="1"/>
</dbReference>
<dbReference type="AlphaFoldDB" id="A0A327MJC4"/>
<feature type="DNA-binding region" description="H-T-H motif" evidence="2">
    <location>
        <begin position="51"/>
        <end position="70"/>
    </location>
</feature>
<dbReference type="SUPFAM" id="SSF48498">
    <property type="entry name" value="Tetracyclin repressor-like, C-terminal domain"/>
    <property type="match status" value="1"/>
</dbReference>
<dbReference type="PRINTS" id="PR00455">
    <property type="entry name" value="HTHTETR"/>
</dbReference>
<evidence type="ECO:0000313" key="5">
    <source>
        <dbReference type="Proteomes" id="UP000249493"/>
    </source>
</evidence>
<accession>A0A327MJC4</accession>
<proteinExistence type="predicted"/>
<feature type="domain" description="HTH tetR-type" evidence="3">
    <location>
        <begin position="28"/>
        <end position="88"/>
    </location>
</feature>
<dbReference type="InterPro" id="IPR050109">
    <property type="entry name" value="HTH-type_TetR-like_transc_reg"/>
</dbReference>
<dbReference type="PANTHER" id="PTHR30328:SF54">
    <property type="entry name" value="HTH-TYPE TRANSCRIPTIONAL REPRESSOR SCO4008"/>
    <property type="match status" value="1"/>
</dbReference>
<evidence type="ECO:0000256" key="2">
    <source>
        <dbReference type="PROSITE-ProRule" id="PRU00335"/>
    </source>
</evidence>
<dbReference type="InterPro" id="IPR013573">
    <property type="entry name" value="Tscrpt_reg_YcdC_C"/>
</dbReference>
<dbReference type="InterPro" id="IPR001647">
    <property type="entry name" value="HTH_TetR"/>
</dbReference>